<comment type="similarity">
    <text evidence="1">Belongs to the barstar family.</text>
</comment>
<dbReference type="Gene3D" id="3.30.370.10">
    <property type="entry name" value="Barstar-like"/>
    <property type="match status" value="1"/>
</dbReference>
<dbReference type="SUPFAM" id="SSF52038">
    <property type="entry name" value="Barstar-related"/>
    <property type="match status" value="1"/>
</dbReference>
<gene>
    <name evidence="3" type="ORF">EV679_2434</name>
</gene>
<reference evidence="3 4" key="1">
    <citation type="submission" date="2019-02" db="EMBL/GenBank/DDBJ databases">
        <title>Genomic Encyclopedia of Type Strains, Phase IV (KMG-IV): sequencing the most valuable type-strain genomes for metagenomic binning, comparative biology and taxonomic classification.</title>
        <authorList>
            <person name="Goeker M."/>
        </authorList>
    </citation>
    <scope>NUCLEOTIDE SEQUENCE [LARGE SCALE GENOMIC DNA]</scope>
    <source>
        <strain evidence="3 4">DSM 16618</strain>
    </source>
</reference>
<evidence type="ECO:0000313" key="3">
    <source>
        <dbReference type="EMBL" id="RZS67221.1"/>
    </source>
</evidence>
<proteinExistence type="inferred from homology"/>
<organism evidence="3 4">
    <name type="scientific">Kerstersia gyiorum</name>
    <dbReference type="NCBI Taxonomy" id="206506"/>
    <lineage>
        <taxon>Bacteria</taxon>
        <taxon>Pseudomonadati</taxon>
        <taxon>Pseudomonadota</taxon>
        <taxon>Betaproteobacteria</taxon>
        <taxon>Burkholderiales</taxon>
        <taxon>Alcaligenaceae</taxon>
        <taxon>Kerstersia</taxon>
    </lineage>
</organism>
<comment type="caution">
    <text evidence="3">The sequence shown here is derived from an EMBL/GenBank/DDBJ whole genome shotgun (WGS) entry which is preliminary data.</text>
</comment>
<protein>
    <submittedName>
        <fullName evidence="3">RNAse (Barnase) inhibitor barstar</fullName>
    </submittedName>
</protein>
<dbReference type="InterPro" id="IPR035905">
    <property type="entry name" value="Barstar-like_sf"/>
</dbReference>
<dbReference type="Proteomes" id="UP000292039">
    <property type="component" value="Unassembled WGS sequence"/>
</dbReference>
<evidence type="ECO:0000313" key="4">
    <source>
        <dbReference type="Proteomes" id="UP000292039"/>
    </source>
</evidence>
<name>A0A4Q7MGG7_9BURK</name>
<dbReference type="AlphaFoldDB" id="A0A4Q7MGG7"/>
<feature type="domain" description="Barstar (barnase inhibitor)" evidence="2">
    <location>
        <begin position="10"/>
        <end position="85"/>
    </location>
</feature>
<dbReference type="EMBL" id="SGWZ01000004">
    <property type="protein sequence ID" value="RZS67221.1"/>
    <property type="molecule type" value="Genomic_DNA"/>
</dbReference>
<dbReference type="RefSeq" id="WP_130487356.1">
    <property type="nucleotide sequence ID" value="NZ_CBCSEB010000008.1"/>
</dbReference>
<dbReference type="Pfam" id="PF01337">
    <property type="entry name" value="Barstar"/>
    <property type="match status" value="1"/>
</dbReference>
<evidence type="ECO:0000256" key="1">
    <source>
        <dbReference type="ARBA" id="ARBA00006845"/>
    </source>
</evidence>
<evidence type="ECO:0000259" key="2">
    <source>
        <dbReference type="Pfam" id="PF01337"/>
    </source>
</evidence>
<sequence>MNQTDSPERTLMIDGARIDGIADFYAEINRVFMAQEDWELGVSLDALDDMLYGGYGAAQGHVPVKLRWLNAEHSRTQLGHAATRAHYLDKLAHPDTFNHQHWLGALHALEAGKGPTYFEQICQVIAGHPRFTLELA</sequence>
<dbReference type="InterPro" id="IPR000468">
    <property type="entry name" value="Barstar"/>
</dbReference>
<accession>A0A4Q7MGG7</accession>